<protein>
    <submittedName>
        <fullName evidence="2">Uncharacterized protein</fullName>
    </submittedName>
</protein>
<evidence type="ECO:0000313" key="2">
    <source>
        <dbReference type="EMBL" id="PBK59768.1"/>
    </source>
</evidence>
<feature type="transmembrane region" description="Helical" evidence="1">
    <location>
        <begin position="143"/>
        <end position="164"/>
    </location>
</feature>
<feature type="transmembrane region" description="Helical" evidence="1">
    <location>
        <begin position="244"/>
        <end position="264"/>
    </location>
</feature>
<dbReference type="AlphaFoldDB" id="A0A2H3B193"/>
<dbReference type="Proteomes" id="UP000218334">
    <property type="component" value="Unassembled WGS sequence"/>
</dbReference>
<keyword evidence="3" id="KW-1185">Reference proteome</keyword>
<reference evidence="3" key="1">
    <citation type="journal article" date="2017" name="Nat. Ecol. Evol.">
        <title>Genome expansion and lineage-specific genetic innovations in the forest pathogenic fungi Armillaria.</title>
        <authorList>
            <person name="Sipos G."/>
            <person name="Prasanna A.N."/>
            <person name="Walter M.C."/>
            <person name="O'Connor E."/>
            <person name="Balint B."/>
            <person name="Krizsan K."/>
            <person name="Kiss B."/>
            <person name="Hess J."/>
            <person name="Varga T."/>
            <person name="Slot J."/>
            <person name="Riley R."/>
            <person name="Boka B."/>
            <person name="Rigling D."/>
            <person name="Barry K."/>
            <person name="Lee J."/>
            <person name="Mihaltcheva S."/>
            <person name="LaButti K."/>
            <person name="Lipzen A."/>
            <person name="Waldron R."/>
            <person name="Moloney N.M."/>
            <person name="Sperisen C."/>
            <person name="Kredics L."/>
            <person name="Vagvoelgyi C."/>
            <person name="Patrignani A."/>
            <person name="Fitzpatrick D."/>
            <person name="Nagy I."/>
            <person name="Doyle S."/>
            <person name="Anderson J.B."/>
            <person name="Grigoriev I.V."/>
            <person name="Gueldener U."/>
            <person name="Muensterkoetter M."/>
            <person name="Nagy L.G."/>
        </authorList>
    </citation>
    <scope>NUCLEOTIDE SEQUENCE [LARGE SCALE GENOMIC DNA]</scope>
    <source>
        <strain evidence="3">28-4</strain>
    </source>
</reference>
<evidence type="ECO:0000256" key="1">
    <source>
        <dbReference type="SAM" id="Phobius"/>
    </source>
</evidence>
<feature type="transmembrane region" description="Helical" evidence="1">
    <location>
        <begin position="109"/>
        <end position="131"/>
    </location>
</feature>
<keyword evidence="1" id="KW-1133">Transmembrane helix</keyword>
<evidence type="ECO:0000313" key="3">
    <source>
        <dbReference type="Proteomes" id="UP000218334"/>
    </source>
</evidence>
<feature type="transmembrane region" description="Helical" evidence="1">
    <location>
        <begin position="270"/>
        <end position="290"/>
    </location>
</feature>
<organism evidence="2 3">
    <name type="scientific">Armillaria solidipes</name>
    <dbReference type="NCBI Taxonomy" id="1076256"/>
    <lineage>
        <taxon>Eukaryota</taxon>
        <taxon>Fungi</taxon>
        <taxon>Dikarya</taxon>
        <taxon>Basidiomycota</taxon>
        <taxon>Agaricomycotina</taxon>
        <taxon>Agaricomycetes</taxon>
        <taxon>Agaricomycetidae</taxon>
        <taxon>Agaricales</taxon>
        <taxon>Marasmiineae</taxon>
        <taxon>Physalacriaceae</taxon>
        <taxon>Armillaria</taxon>
    </lineage>
</organism>
<dbReference type="EMBL" id="KZ293497">
    <property type="protein sequence ID" value="PBK59768.1"/>
    <property type="molecule type" value="Genomic_DNA"/>
</dbReference>
<feature type="transmembrane region" description="Helical" evidence="1">
    <location>
        <begin position="63"/>
        <end position="89"/>
    </location>
</feature>
<proteinExistence type="predicted"/>
<keyword evidence="1" id="KW-0812">Transmembrane</keyword>
<feature type="transmembrane region" description="Helical" evidence="1">
    <location>
        <begin position="201"/>
        <end position="223"/>
    </location>
</feature>
<name>A0A2H3B193_9AGAR</name>
<feature type="transmembrane region" description="Helical" evidence="1">
    <location>
        <begin position="30"/>
        <end position="51"/>
    </location>
</feature>
<keyword evidence="1" id="KW-0472">Membrane</keyword>
<accession>A0A2H3B193</accession>
<sequence>MATEADIPSGLTDDEKAYVFQFLDAQLNSMILLALLHGTYTGILAVTLWNIFTNKCWQIRRVLVMVIILLHALITIGFAADWSFVHSAFIEKGKGFWAAYLDLDDEGQAAFLVQSITASMSTIVTDLYMIWCCWMVWGRRWPVVLLPILSLITATGKVTNFMMFSSPLSVYPTFCVVSKIFEVYRDYINEFNTAAEILVPLYTAFILATTLWCTVLIIYRILTVTGVRYGAGSRLRVYHRFIEVLVESSALYSISLIVFLAVTICNNFGLVYLDVIAGIAKGVAPTLLIGRAAAGHTRPNDDYDESTVSSLQFQAPSEVGTTSFQESTTESAILETDIEAQQEWSNELVVVVERHGSVQDETLN</sequence>
<gene>
    <name evidence="2" type="ORF">ARMSODRAFT_1027072</name>
</gene>